<evidence type="ECO:0000256" key="11">
    <source>
        <dbReference type="RuleBase" id="RU000688"/>
    </source>
</evidence>
<dbReference type="InterPro" id="IPR017452">
    <property type="entry name" value="GPCR_Rhodpsn_7TM"/>
</dbReference>
<dbReference type="PANTHER" id="PTHR48018">
    <property type="entry name" value="OLFACTORY RECEPTOR"/>
    <property type="match status" value="1"/>
</dbReference>
<evidence type="ECO:0000256" key="4">
    <source>
        <dbReference type="ARBA" id="ARBA00022692"/>
    </source>
</evidence>
<comment type="similarity">
    <text evidence="11">Belongs to the G-protein coupled receptor 1 family.</text>
</comment>
<dbReference type="GO" id="GO:0005886">
    <property type="term" value="C:plasma membrane"/>
    <property type="evidence" value="ECO:0007669"/>
    <property type="project" value="UniProtKB-SubCell"/>
</dbReference>
<name>Q8NH75_HUMAN</name>
<evidence type="ECO:0000256" key="2">
    <source>
        <dbReference type="ARBA" id="ARBA00022475"/>
    </source>
</evidence>
<dbReference type="GO" id="GO:0004984">
    <property type="term" value="F:olfactory receptor activity"/>
    <property type="evidence" value="ECO:0007669"/>
    <property type="project" value="InterPro"/>
</dbReference>
<evidence type="ECO:0000256" key="7">
    <source>
        <dbReference type="ARBA" id="ARBA00023040"/>
    </source>
</evidence>
<dbReference type="GO" id="GO:0004930">
    <property type="term" value="F:G protein-coupled receptor activity"/>
    <property type="evidence" value="ECO:0007669"/>
    <property type="project" value="UniProtKB-KW"/>
</dbReference>
<keyword evidence="4 11" id="KW-0812">Transmembrane</keyword>
<feature type="domain" description="G-protein coupled receptors family 1 profile" evidence="13">
    <location>
        <begin position="1"/>
        <end position="232"/>
    </location>
</feature>
<keyword evidence="10 11" id="KW-0807">Transducer</keyword>
<dbReference type="SUPFAM" id="SSF81321">
    <property type="entry name" value="Family A G protein-coupled receptor-like"/>
    <property type="match status" value="1"/>
</dbReference>
<sequence length="252" mass="27663">MYLFLSHLAFVDIGLATVVTPIMLMGFLRRGTALPVTSCEAQLCSVVMFGTSECFLLATMAYDRYVAICSPLVNSTHLSPIICILLVGVCYLGGCVNASTFTSCLLSLSFCGPNQIDHFFCDFSPLLKLSCSNISIPEIIPSISSGSIIVVTVFAIAISYIYILITILKMRSAEGRHKAFSTCTSHLAAVTLYYGTITFIYVMPKSSYSTSQNRLISLSYTVVIPILNPFIYSLRNRDVKEALRKATVRIYS</sequence>
<evidence type="ECO:0000256" key="6">
    <source>
        <dbReference type="ARBA" id="ARBA00022989"/>
    </source>
</evidence>
<evidence type="ECO:0000256" key="10">
    <source>
        <dbReference type="ARBA" id="ARBA00023224"/>
    </source>
</evidence>
<evidence type="ECO:0000256" key="3">
    <source>
        <dbReference type="ARBA" id="ARBA00022606"/>
    </source>
</evidence>
<dbReference type="InterPro" id="IPR000725">
    <property type="entry name" value="Olfact_rcpt"/>
</dbReference>
<evidence type="ECO:0000313" key="14">
    <source>
        <dbReference type="EMBL" id="BAC05762.1"/>
    </source>
</evidence>
<feature type="transmembrane region" description="Helical" evidence="12">
    <location>
        <begin position="215"/>
        <end position="234"/>
    </location>
</feature>
<dbReference type="PRINTS" id="PR00237">
    <property type="entry name" value="GPCRRHODOPSN"/>
</dbReference>
<keyword evidence="7 11" id="KW-0297">G-protein coupled receptor</keyword>
<dbReference type="InterPro" id="IPR000276">
    <property type="entry name" value="GPCR_Rhodpsn"/>
</dbReference>
<feature type="transmembrane region" description="Helical" evidence="12">
    <location>
        <begin position="148"/>
        <end position="168"/>
    </location>
</feature>
<dbReference type="PRINTS" id="PR00245">
    <property type="entry name" value="OLFACTORYR"/>
</dbReference>
<organism evidence="14">
    <name type="scientific">Homo sapiens</name>
    <name type="common">Human</name>
    <dbReference type="NCBI Taxonomy" id="9606"/>
    <lineage>
        <taxon>Eukaryota</taxon>
        <taxon>Metazoa</taxon>
        <taxon>Chordata</taxon>
        <taxon>Craniata</taxon>
        <taxon>Vertebrata</taxon>
        <taxon>Euteleostomi</taxon>
        <taxon>Mammalia</taxon>
        <taxon>Eutheria</taxon>
        <taxon>Euarchontoglires</taxon>
        <taxon>Primates</taxon>
        <taxon>Haplorrhini</taxon>
        <taxon>Catarrhini</taxon>
        <taxon>Hominidae</taxon>
        <taxon>Homo</taxon>
    </lineage>
</organism>
<evidence type="ECO:0000256" key="8">
    <source>
        <dbReference type="ARBA" id="ARBA00023136"/>
    </source>
</evidence>
<keyword evidence="8 12" id="KW-0472">Membrane</keyword>
<dbReference type="PROSITE" id="PS50262">
    <property type="entry name" value="G_PROTEIN_RECEP_F1_2"/>
    <property type="match status" value="1"/>
</dbReference>
<dbReference type="AlphaFoldDB" id="Q8NH75"/>
<keyword evidence="2 12" id="KW-1003">Cell membrane</keyword>
<protein>
    <recommendedName>
        <fullName evidence="12">Olfactory receptor</fullName>
    </recommendedName>
</protein>
<dbReference type="PROSITE" id="PS00237">
    <property type="entry name" value="G_PROTEIN_RECEP_F1_1"/>
    <property type="match status" value="1"/>
</dbReference>
<proteinExistence type="inferred from homology"/>
<keyword evidence="9 11" id="KW-0675">Receptor</keyword>
<feature type="transmembrane region" description="Helical" evidence="12">
    <location>
        <begin position="180"/>
        <end position="203"/>
    </location>
</feature>
<accession>Q8NH75</accession>
<comment type="subcellular location">
    <subcellularLocation>
        <location evidence="1 12">Cell membrane</location>
        <topology evidence="1 12">Multi-pass membrane protein</topology>
    </subcellularLocation>
</comment>
<evidence type="ECO:0000256" key="1">
    <source>
        <dbReference type="ARBA" id="ARBA00004651"/>
    </source>
</evidence>
<dbReference type="FunFam" id="1.20.1070.10:FF:000004">
    <property type="entry name" value="Olfactory receptor"/>
    <property type="match status" value="1"/>
</dbReference>
<dbReference type="EMBL" id="AB065514">
    <property type="protein sequence ID" value="BAC05762.1"/>
    <property type="molecule type" value="Genomic_DNA"/>
</dbReference>
<keyword evidence="3 12" id="KW-0716">Sensory transduction</keyword>
<keyword evidence="5 12" id="KW-0552">Olfaction</keyword>
<keyword evidence="6 12" id="KW-1133">Transmembrane helix</keyword>
<evidence type="ECO:0000259" key="13">
    <source>
        <dbReference type="PROSITE" id="PS50262"/>
    </source>
</evidence>
<evidence type="ECO:0000256" key="12">
    <source>
        <dbReference type="RuleBase" id="RU363047"/>
    </source>
</evidence>
<evidence type="ECO:0000256" key="9">
    <source>
        <dbReference type="ARBA" id="ARBA00023170"/>
    </source>
</evidence>
<dbReference type="Pfam" id="PF13853">
    <property type="entry name" value="7tm_4"/>
    <property type="match status" value="1"/>
</dbReference>
<dbReference type="Gene3D" id="1.20.1070.10">
    <property type="entry name" value="Rhodopsin 7-helix transmembrane proteins"/>
    <property type="match status" value="1"/>
</dbReference>
<comment type="caution">
    <text evidence="12">Lacks conserved residue(s) required for the propagation of feature annotation.</text>
</comment>
<reference evidence="14" key="1">
    <citation type="submission" date="2001-07" db="EMBL/GenBank/DDBJ databases">
        <title>Genome-wide discovery and analysis of human seven transmembrane helix receptor genes.</title>
        <authorList>
            <person name="Suwa M."/>
            <person name="Sato T."/>
            <person name="Okouchi I."/>
            <person name="Arita M."/>
            <person name="Futami K."/>
            <person name="Matsumoto S."/>
            <person name="Tsutsumi S."/>
            <person name="Aburatani H."/>
            <person name="Asai K."/>
            <person name="Akiyama Y."/>
        </authorList>
    </citation>
    <scope>NUCLEOTIDE SEQUENCE</scope>
    <source>
        <strain evidence="14">CBRC7TM_77</strain>
    </source>
</reference>
<evidence type="ECO:0000256" key="5">
    <source>
        <dbReference type="ARBA" id="ARBA00022725"/>
    </source>
</evidence>